<gene>
    <name evidence="9" type="ORF">TCE0_034f10165</name>
</gene>
<comment type="subcellular location">
    <subcellularLocation>
        <location evidence="1">Membrane</location>
        <topology evidence="1">Multi-pass membrane protein</topology>
    </subcellularLocation>
</comment>
<evidence type="ECO:0000256" key="2">
    <source>
        <dbReference type="ARBA" id="ARBA00022692"/>
    </source>
</evidence>
<feature type="region of interest" description="Disordered" evidence="7">
    <location>
        <begin position="606"/>
        <end position="648"/>
    </location>
</feature>
<dbReference type="InterPro" id="IPR006603">
    <property type="entry name" value="PQ-loop_rpt"/>
</dbReference>
<keyword evidence="2 8" id="KW-0812">Transmembrane</keyword>
<evidence type="ECO:0000313" key="9">
    <source>
        <dbReference type="EMBL" id="GAM38989.1"/>
    </source>
</evidence>
<evidence type="ECO:0000256" key="7">
    <source>
        <dbReference type="SAM" id="MobiDB-lite"/>
    </source>
</evidence>
<keyword evidence="3 8" id="KW-1133">Transmembrane helix</keyword>
<organism evidence="9 10">
    <name type="scientific">Talaromyces pinophilus</name>
    <name type="common">Penicillium pinophilum</name>
    <dbReference type="NCBI Taxonomy" id="128442"/>
    <lineage>
        <taxon>Eukaryota</taxon>
        <taxon>Fungi</taxon>
        <taxon>Dikarya</taxon>
        <taxon>Ascomycota</taxon>
        <taxon>Pezizomycotina</taxon>
        <taxon>Eurotiomycetes</taxon>
        <taxon>Eurotiomycetidae</taxon>
        <taxon>Eurotiales</taxon>
        <taxon>Trichocomaceae</taxon>
        <taxon>Talaromyces</taxon>
        <taxon>Talaromyces sect. Talaromyces</taxon>
    </lineage>
</organism>
<keyword evidence="4 8" id="KW-0472">Membrane</keyword>
<dbReference type="InterPro" id="IPR011990">
    <property type="entry name" value="TPR-like_helical_dom_sf"/>
</dbReference>
<dbReference type="PANTHER" id="PTHR22684:SF0">
    <property type="entry name" value="RIBOSOME QUALITY CONTROL COMPLEX SUBUNIT TCF25"/>
    <property type="match status" value="1"/>
</dbReference>
<dbReference type="GO" id="GO:0015174">
    <property type="term" value="F:basic amino acid transmembrane transporter activity"/>
    <property type="evidence" value="ECO:0007669"/>
    <property type="project" value="UniProtKB-ARBA"/>
</dbReference>
<evidence type="ECO:0000256" key="3">
    <source>
        <dbReference type="ARBA" id="ARBA00022989"/>
    </source>
</evidence>
<dbReference type="Gene3D" id="1.25.40.10">
    <property type="entry name" value="Tetratricopeptide repeat domain"/>
    <property type="match status" value="1"/>
</dbReference>
<dbReference type="Pfam" id="PF04910">
    <property type="entry name" value="Tcf25"/>
    <property type="match status" value="1"/>
</dbReference>
<dbReference type="SMART" id="SM00679">
    <property type="entry name" value="CTNS"/>
    <property type="match status" value="1"/>
</dbReference>
<feature type="transmembrane region" description="Helical" evidence="8">
    <location>
        <begin position="891"/>
        <end position="914"/>
    </location>
</feature>
<dbReference type="InterPro" id="IPR006994">
    <property type="entry name" value="TCF25/Rqc1"/>
</dbReference>
<dbReference type="Proteomes" id="UP000053095">
    <property type="component" value="Unassembled WGS sequence"/>
</dbReference>
<comment type="similarity">
    <text evidence="5">Belongs to the laat-1 family.</text>
</comment>
<feature type="compositionally biased region" description="Acidic residues" evidence="7">
    <location>
        <begin position="52"/>
        <end position="63"/>
    </location>
</feature>
<dbReference type="Pfam" id="PF04193">
    <property type="entry name" value="PQ-loop"/>
    <property type="match status" value="1"/>
</dbReference>
<feature type="transmembrane region" description="Helical" evidence="8">
    <location>
        <begin position="726"/>
        <end position="748"/>
    </location>
</feature>
<feature type="transmembrane region" description="Helical" evidence="8">
    <location>
        <begin position="760"/>
        <end position="780"/>
    </location>
</feature>
<feature type="region of interest" description="Disordered" evidence="7">
    <location>
        <begin position="846"/>
        <end position="872"/>
    </location>
</feature>
<proteinExistence type="inferred from homology"/>
<dbReference type="GO" id="GO:0034486">
    <property type="term" value="P:vacuolar transmembrane transport"/>
    <property type="evidence" value="ECO:0007669"/>
    <property type="project" value="UniProtKB-ARBA"/>
</dbReference>
<protein>
    <submittedName>
        <fullName evidence="9">Uncharacterized protein</fullName>
    </submittedName>
</protein>
<feature type="compositionally biased region" description="Basic and acidic residues" evidence="7">
    <location>
        <begin position="19"/>
        <end position="28"/>
    </location>
</feature>
<dbReference type="GO" id="GO:0098852">
    <property type="term" value="C:lytic vacuole membrane"/>
    <property type="evidence" value="ECO:0007669"/>
    <property type="project" value="UniProtKB-ARBA"/>
</dbReference>
<dbReference type="GO" id="GO:1990116">
    <property type="term" value="P:ribosome-associated ubiquitin-dependent protein catabolic process"/>
    <property type="evidence" value="ECO:0007669"/>
    <property type="project" value="TreeGrafter"/>
</dbReference>
<dbReference type="FunFam" id="1.20.1280.290:FF:000009">
    <property type="entry name" value="PQ loop repeat family protein"/>
    <property type="match status" value="1"/>
</dbReference>
<dbReference type="Gene3D" id="1.20.1280.290">
    <property type="match status" value="1"/>
</dbReference>
<evidence type="ECO:0000256" key="8">
    <source>
        <dbReference type="SAM" id="Phobius"/>
    </source>
</evidence>
<feature type="compositionally biased region" description="Basic residues" evidence="7">
    <location>
        <begin position="88"/>
        <end position="98"/>
    </location>
</feature>
<feature type="transmembrane region" description="Helical" evidence="8">
    <location>
        <begin position="934"/>
        <end position="952"/>
    </location>
</feature>
<feature type="region of interest" description="Disordered" evidence="7">
    <location>
        <begin position="19"/>
        <end position="98"/>
    </location>
</feature>
<evidence type="ECO:0000256" key="4">
    <source>
        <dbReference type="ARBA" id="ARBA00023136"/>
    </source>
</evidence>
<keyword evidence="10" id="KW-1185">Reference proteome</keyword>
<dbReference type="GO" id="GO:1990112">
    <property type="term" value="C:RQC complex"/>
    <property type="evidence" value="ECO:0007669"/>
    <property type="project" value="TreeGrafter"/>
</dbReference>
<feature type="transmembrane region" description="Helical" evidence="8">
    <location>
        <begin position="786"/>
        <end position="810"/>
    </location>
</feature>
<name>A0A6V8HD90_TALPI</name>
<sequence length="956" mass="106803">MSARALRKLQKQRELEAQLQLAEDRESSNDETVPAPPKKKLNAFDLLNAAGGDDEEDQTSEDETVSREAHITQIETPAATTKVESAKKTKKKKKKKKAVQKLVAEPEKVAVEEELDDIDRALRDLAVKNGTAVVSSERQPALSAREDAFAKSPAELLAIEPKSLNAINEMRKLFGNVVLESFEEQDAGSGRRRERQREMIDLGKALSGRYSPASRGQSLAGVTMRKNILMQGKDEWPRTTSGGLGMELVQRLPDGSSQYRIVHNKAYQDVQMQFDMCVESMDPQRLIQLLQYNPYHISTLLQVSEIAKHQSDHAVSADLLERSLFNIGRAAHSSFNTQLQEGKAKLDFMLTENRELWLTVWRYIANLGMKGTWRTAYEWAKLVLSLDIKDPYCIRLLIDHLALRGRQYEHFISLCTETVFKEDWESYPNIQCSLSLAYLRLNKPKEARQQLRAAMARYPWIFNRLAQELDVQPIPKRIWGKMTPAQSHELLAELYISRTKDLWNSPEVLALLVEIAETISEESVSIEPPEITLDIARHVVLSDIPNVTTHLPTRFTTGRISASDPLPPYDSEAYRQQNNPVPSYISQLPEAAQPQWLRNLLGRADPGEIEHMDDDDDHSDVEDLPDLEPVGEDSTASPPPPGSDQGTVRLWLLGAGVPPLQRFVRQHGIDPGNWEDIEPIPVNNYPFQAAESARQFALTMATTMSNFISSLAKDATKSIPLTSREAASGVLGSISLTCWVFLLVPQLIENYRHGSAEGLSMAFLIVWFVGDVTNLVGGLWAQLVPVVLAIAVYFCIADGVLISQCIYYNIRNARREQRRNSVESTLDSPTPTTPLLGRRFSDELSIPGSRRRRSSASQRDLQQRRASHPDSTLAKIVEESESGAKAWFKNVLSVVAIAVIGAGGWAIAWQTGLWRPAPVNHNGDGTPMAPGAQVLGYFSAVCYLGYVLPASIEDEY</sequence>
<evidence type="ECO:0000256" key="5">
    <source>
        <dbReference type="ARBA" id="ARBA00038039"/>
    </source>
</evidence>
<accession>A0A6V8HD90</accession>
<dbReference type="AlphaFoldDB" id="A0A6V8HD90"/>
<reference evidence="10" key="1">
    <citation type="journal article" date="2015" name="Genome Announc.">
        <title>Draft genome sequence of Talaromyces cellulolyticus strain Y-94, a source of lignocellulosic biomass-degrading enzymes.</title>
        <authorList>
            <person name="Fujii T."/>
            <person name="Koike H."/>
            <person name="Sawayama S."/>
            <person name="Yano S."/>
            <person name="Inoue H."/>
        </authorList>
    </citation>
    <scope>NUCLEOTIDE SEQUENCE [LARGE SCALE GENOMIC DNA]</scope>
    <source>
        <strain evidence="10">Y-94</strain>
    </source>
</reference>
<dbReference type="EMBL" id="DF933830">
    <property type="protein sequence ID" value="GAM38989.1"/>
    <property type="molecule type" value="Genomic_DNA"/>
</dbReference>
<evidence type="ECO:0000256" key="6">
    <source>
        <dbReference type="ARBA" id="ARBA00050768"/>
    </source>
</evidence>
<dbReference type="GO" id="GO:0072344">
    <property type="term" value="P:rescue of stalled ribosome"/>
    <property type="evidence" value="ECO:0007669"/>
    <property type="project" value="TreeGrafter"/>
</dbReference>
<feature type="compositionally biased region" description="Acidic residues" evidence="7">
    <location>
        <begin position="611"/>
        <end position="631"/>
    </location>
</feature>
<comment type="catalytic activity">
    <reaction evidence="6">
        <text>L-histidine(out) + L-arginine(in) = L-histidine(in) + L-arginine(out)</text>
        <dbReference type="Rhea" id="RHEA:71063"/>
        <dbReference type="ChEBI" id="CHEBI:32682"/>
        <dbReference type="ChEBI" id="CHEBI:57595"/>
    </reaction>
</comment>
<feature type="region of interest" description="Disordered" evidence="7">
    <location>
        <begin position="557"/>
        <end position="577"/>
    </location>
</feature>
<evidence type="ECO:0000256" key="1">
    <source>
        <dbReference type="ARBA" id="ARBA00004141"/>
    </source>
</evidence>
<evidence type="ECO:0000313" key="10">
    <source>
        <dbReference type="Proteomes" id="UP000053095"/>
    </source>
</evidence>
<dbReference type="PANTHER" id="PTHR22684">
    <property type="entry name" value="NULP1-RELATED"/>
    <property type="match status" value="1"/>
</dbReference>
<comment type="caution">
    <text evidence="9">The sequence shown here is derived from an EMBL/GenBank/DDBJ whole genome shotgun (WGS) entry which is preliminary data.</text>
</comment>